<dbReference type="Proteomes" id="UP000186098">
    <property type="component" value="Unassembled WGS sequence"/>
</dbReference>
<reference evidence="1" key="2">
    <citation type="submission" date="2017-01" db="EMBL/GenBank/DDBJ databases">
        <authorList>
            <person name="Mah S.A."/>
            <person name="Swanson W.J."/>
            <person name="Moy G.W."/>
            <person name="Vacquier V.D."/>
        </authorList>
    </citation>
    <scope>NUCLEOTIDE SEQUENCE [LARGE SCALE GENOMIC DNA]</scope>
    <source>
        <strain evidence="1">DSM 18714</strain>
    </source>
</reference>
<name>A0A1N7LQR2_9RHOB</name>
<accession>A0A1N7LQR2</accession>
<keyword evidence="3" id="KW-1185">Reference proteome</keyword>
<evidence type="ECO:0000313" key="2">
    <source>
        <dbReference type="EMBL" id="SIS93376.1"/>
    </source>
</evidence>
<feature type="non-terminal residue" evidence="1">
    <location>
        <position position="1"/>
    </location>
</feature>
<organism evidence="1 3">
    <name type="scientific">Phaeovulum vinaykumarii</name>
    <dbReference type="NCBI Taxonomy" id="407234"/>
    <lineage>
        <taxon>Bacteria</taxon>
        <taxon>Pseudomonadati</taxon>
        <taxon>Pseudomonadota</taxon>
        <taxon>Alphaproteobacteria</taxon>
        <taxon>Rhodobacterales</taxon>
        <taxon>Paracoccaceae</taxon>
        <taxon>Phaeovulum</taxon>
    </lineage>
</organism>
<proteinExistence type="predicted"/>
<dbReference type="AlphaFoldDB" id="A0A1N7LQR2"/>
<reference evidence="3" key="1">
    <citation type="submission" date="2017-01" db="EMBL/GenBank/DDBJ databases">
        <authorList>
            <person name="Varghese N."/>
            <person name="Submissions S."/>
        </authorList>
    </citation>
    <scope>NUCLEOTIDE SEQUENCE [LARGE SCALE GENOMIC DNA]</scope>
    <source>
        <strain evidence="3">DSM 18714</strain>
    </source>
</reference>
<evidence type="ECO:0000313" key="1">
    <source>
        <dbReference type="EMBL" id="SIS76176.1"/>
    </source>
</evidence>
<dbReference type="EMBL" id="FTOM01000004">
    <property type="protein sequence ID" value="SIS76176.1"/>
    <property type="molecule type" value="Genomic_DNA"/>
</dbReference>
<sequence>AVMRKLIVLANALIRDNRKWAEIAP</sequence>
<protein>
    <submittedName>
        <fullName evidence="1">Uncharacterized protein</fullName>
    </submittedName>
</protein>
<dbReference type="EMBL" id="FTOM01000019">
    <property type="protein sequence ID" value="SIS93376.1"/>
    <property type="molecule type" value="Genomic_DNA"/>
</dbReference>
<gene>
    <name evidence="1" type="ORF">SAMN05421795_1041</name>
    <name evidence="2" type="ORF">SAMN05421795_1191</name>
</gene>
<evidence type="ECO:0000313" key="3">
    <source>
        <dbReference type="Proteomes" id="UP000186098"/>
    </source>
</evidence>